<dbReference type="Pfam" id="PF07679">
    <property type="entry name" value="I-set"/>
    <property type="match status" value="9"/>
</dbReference>
<dbReference type="GO" id="GO:0045989">
    <property type="term" value="P:positive regulation of striated muscle contraction"/>
    <property type="evidence" value="ECO:0007669"/>
    <property type="project" value="UniProtKB-ARBA"/>
</dbReference>
<dbReference type="FunFam" id="2.60.40.10:FF:001151">
    <property type="entry name" value="Uncharacterized protein, isoform F"/>
    <property type="match status" value="1"/>
</dbReference>
<dbReference type="SUPFAM" id="SSF46966">
    <property type="entry name" value="Spectrin repeat"/>
    <property type="match status" value="4"/>
</dbReference>
<dbReference type="FunFam" id="2.60.40.10:FF:000632">
    <property type="entry name" value="Uncharacterized protein, isoform B"/>
    <property type="match status" value="1"/>
</dbReference>
<feature type="domain" description="Ig-like" evidence="9">
    <location>
        <begin position="1457"/>
        <end position="1545"/>
    </location>
</feature>
<dbReference type="Gene3D" id="1.20.58.60">
    <property type="match status" value="4"/>
</dbReference>
<accession>A0AA38MLH9</accession>
<feature type="region of interest" description="Disordered" evidence="8">
    <location>
        <begin position="1381"/>
        <end position="1406"/>
    </location>
</feature>
<reference evidence="10" key="1">
    <citation type="journal article" date="2023" name="G3 (Bethesda)">
        <title>Whole genome assemblies of Zophobas morio and Tenebrio molitor.</title>
        <authorList>
            <person name="Kaur S."/>
            <person name="Stinson S.A."/>
            <person name="diCenzo G.C."/>
        </authorList>
    </citation>
    <scope>NUCLEOTIDE SEQUENCE</scope>
    <source>
        <strain evidence="10">QUZm001</strain>
    </source>
</reference>
<feature type="region of interest" description="Disordered" evidence="8">
    <location>
        <begin position="2641"/>
        <end position="2677"/>
    </location>
</feature>
<feature type="domain" description="Ig-like" evidence="9">
    <location>
        <begin position="1767"/>
        <end position="1857"/>
    </location>
</feature>
<feature type="region of interest" description="Disordered" evidence="8">
    <location>
        <begin position="2877"/>
        <end position="2912"/>
    </location>
</feature>
<evidence type="ECO:0000259" key="9">
    <source>
        <dbReference type="PROSITE" id="PS50835"/>
    </source>
</evidence>
<feature type="compositionally biased region" description="Low complexity" evidence="8">
    <location>
        <begin position="2654"/>
        <end position="2664"/>
    </location>
</feature>
<dbReference type="GO" id="GO:0004674">
    <property type="term" value="F:protein serine/threonine kinase activity"/>
    <property type="evidence" value="ECO:0007669"/>
    <property type="project" value="UniProtKB-KW"/>
</dbReference>
<feature type="domain" description="Ig-like" evidence="9">
    <location>
        <begin position="3812"/>
        <end position="3900"/>
    </location>
</feature>
<dbReference type="PROSITE" id="PS50835">
    <property type="entry name" value="IG_LIKE"/>
    <property type="match status" value="9"/>
</dbReference>
<feature type="compositionally biased region" description="Low complexity" evidence="8">
    <location>
        <begin position="3755"/>
        <end position="3771"/>
    </location>
</feature>
<evidence type="ECO:0000256" key="5">
    <source>
        <dbReference type="ARBA" id="ARBA00022741"/>
    </source>
</evidence>
<feature type="domain" description="Ig-like" evidence="9">
    <location>
        <begin position="1558"/>
        <end position="1646"/>
    </location>
</feature>
<feature type="compositionally biased region" description="Polar residues" evidence="8">
    <location>
        <begin position="3133"/>
        <end position="3147"/>
    </location>
</feature>
<feature type="compositionally biased region" description="Basic and acidic residues" evidence="8">
    <location>
        <begin position="2641"/>
        <end position="2653"/>
    </location>
</feature>
<gene>
    <name evidence="10" type="ORF">Zmor_005262</name>
</gene>
<dbReference type="GO" id="GO:0060298">
    <property type="term" value="P:positive regulation of sarcomere organization"/>
    <property type="evidence" value="ECO:0007669"/>
    <property type="project" value="UniProtKB-ARBA"/>
</dbReference>
<feature type="compositionally biased region" description="Basic and acidic residues" evidence="8">
    <location>
        <begin position="3118"/>
        <end position="3132"/>
    </location>
</feature>
<evidence type="ECO:0000256" key="3">
    <source>
        <dbReference type="ARBA" id="ARBA00022490"/>
    </source>
</evidence>
<dbReference type="FunFam" id="2.60.40.10:FF:000519">
    <property type="entry name" value="Muscle M-line assembly protein unc-89"/>
    <property type="match status" value="1"/>
</dbReference>
<dbReference type="GO" id="GO:0005524">
    <property type="term" value="F:ATP binding"/>
    <property type="evidence" value="ECO:0007669"/>
    <property type="project" value="UniProtKB-KW"/>
</dbReference>
<dbReference type="FunFam" id="2.60.40.10:FF:000838">
    <property type="entry name" value="Uncharacterized protein, isoform F"/>
    <property type="match status" value="1"/>
</dbReference>
<dbReference type="FunFam" id="2.60.40.10:FF:000849">
    <property type="entry name" value="Uncharacterized protein, isoform F"/>
    <property type="match status" value="1"/>
</dbReference>
<evidence type="ECO:0000313" key="11">
    <source>
        <dbReference type="Proteomes" id="UP001168821"/>
    </source>
</evidence>
<feature type="domain" description="Ig-like" evidence="9">
    <location>
        <begin position="2295"/>
        <end position="2386"/>
    </location>
</feature>
<feature type="compositionally biased region" description="Basic and acidic residues" evidence="8">
    <location>
        <begin position="3285"/>
        <end position="3303"/>
    </location>
</feature>
<feature type="compositionally biased region" description="Basic and acidic residues" evidence="8">
    <location>
        <begin position="3082"/>
        <end position="3093"/>
    </location>
</feature>
<feature type="region of interest" description="Disordered" evidence="8">
    <location>
        <begin position="2934"/>
        <end position="2960"/>
    </location>
</feature>
<evidence type="ECO:0000256" key="2">
    <source>
        <dbReference type="ARBA" id="ARBA00006692"/>
    </source>
</evidence>
<dbReference type="GO" id="GO:0045214">
    <property type="term" value="P:sarcomere organization"/>
    <property type="evidence" value="ECO:0007669"/>
    <property type="project" value="UniProtKB-ARBA"/>
</dbReference>
<evidence type="ECO:0000256" key="1">
    <source>
        <dbReference type="ARBA" id="ARBA00004657"/>
    </source>
</evidence>
<evidence type="ECO:0000256" key="6">
    <source>
        <dbReference type="ARBA" id="ARBA00022840"/>
    </source>
</evidence>
<name>A0AA38MLH9_9CUCU</name>
<dbReference type="InterPro" id="IPR058157">
    <property type="entry name" value="Spectrin_met"/>
</dbReference>
<keyword evidence="7" id="KW-0393">Immunoglobulin domain</keyword>
<dbReference type="FunFam" id="2.60.40.10:FF:000425">
    <property type="entry name" value="Myosin light chain kinase"/>
    <property type="match status" value="1"/>
</dbReference>
<dbReference type="SUPFAM" id="SSF48726">
    <property type="entry name" value="Immunoglobulin"/>
    <property type="match status" value="9"/>
</dbReference>
<evidence type="ECO:0000256" key="4">
    <source>
        <dbReference type="ARBA" id="ARBA00022737"/>
    </source>
</evidence>
<feature type="compositionally biased region" description="Polar residues" evidence="8">
    <location>
        <begin position="3270"/>
        <end position="3279"/>
    </location>
</feature>
<dbReference type="FunFam" id="2.60.40.10:FF:000772">
    <property type="entry name" value="Uncharacterized protein, isoform B"/>
    <property type="match status" value="1"/>
</dbReference>
<keyword evidence="11" id="KW-1185">Reference proteome</keyword>
<keyword evidence="3" id="KW-0963">Cytoplasm</keyword>
<dbReference type="Gene3D" id="2.60.40.10">
    <property type="entry name" value="Immunoglobulins"/>
    <property type="match status" value="9"/>
</dbReference>
<dbReference type="EMBL" id="JALNTZ010000002">
    <property type="protein sequence ID" value="KAJ3660831.1"/>
    <property type="molecule type" value="Genomic_DNA"/>
</dbReference>
<feature type="compositionally biased region" description="Basic and acidic residues" evidence="8">
    <location>
        <begin position="3189"/>
        <end position="3200"/>
    </location>
</feature>
<dbReference type="InterPro" id="IPR002017">
    <property type="entry name" value="Spectrin_repeat"/>
</dbReference>
<organism evidence="10 11">
    <name type="scientific">Zophobas morio</name>
    <dbReference type="NCBI Taxonomy" id="2755281"/>
    <lineage>
        <taxon>Eukaryota</taxon>
        <taxon>Metazoa</taxon>
        <taxon>Ecdysozoa</taxon>
        <taxon>Arthropoda</taxon>
        <taxon>Hexapoda</taxon>
        <taxon>Insecta</taxon>
        <taxon>Pterygota</taxon>
        <taxon>Neoptera</taxon>
        <taxon>Endopterygota</taxon>
        <taxon>Coleoptera</taxon>
        <taxon>Polyphaga</taxon>
        <taxon>Cucujiformia</taxon>
        <taxon>Tenebrionidae</taxon>
        <taxon>Zophobas</taxon>
    </lineage>
</organism>
<feature type="region of interest" description="Disordered" evidence="8">
    <location>
        <begin position="1185"/>
        <end position="1298"/>
    </location>
</feature>
<feature type="region of interest" description="Disordered" evidence="8">
    <location>
        <begin position="2692"/>
        <end position="2718"/>
    </location>
</feature>
<dbReference type="InterPro" id="IPR007110">
    <property type="entry name" value="Ig-like_dom"/>
</dbReference>
<keyword evidence="5" id="KW-0547">Nucleotide-binding</keyword>
<dbReference type="FunFam" id="2.60.40.10:FF:000107">
    <property type="entry name" value="Myosin, light chain kinase a"/>
    <property type="match status" value="1"/>
</dbReference>
<dbReference type="FunFam" id="2.60.40.10:FF:000145">
    <property type="entry name" value="Myosin light chain kinase, smooth muscle"/>
    <property type="match status" value="1"/>
</dbReference>
<dbReference type="InterPro" id="IPR013783">
    <property type="entry name" value="Ig-like_fold"/>
</dbReference>
<dbReference type="Pfam" id="PF00435">
    <property type="entry name" value="Spectrin"/>
    <property type="match status" value="2"/>
</dbReference>
<keyword evidence="6" id="KW-0067">ATP-binding</keyword>
<evidence type="ECO:0000256" key="7">
    <source>
        <dbReference type="ARBA" id="ARBA00023319"/>
    </source>
</evidence>
<evidence type="ECO:0000313" key="10">
    <source>
        <dbReference type="EMBL" id="KAJ3660831.1"/>
    </source>
</evidence>
<dbReference type="SMART" id="SM00409">
    <property type="entry name" value="IG"/>
    <property type="match status" value="9"/>
</dbReference>
<evidence type="ECO:0000256" key="8">
    <source>
        <dbReference type="SAM" id="MobiDB-lite"/>
    </source>
</evidence>
<feature type="compositionally biased region" description="Basic and acidic residues" evidence="8">
    <location>
        <begin position="3409"/>
        <end position="3419"/>
    </location>
</feature>
<dbReference type="InterPro" id="IPR003599">
    <property type="entry name" value="Ig_sub"/>
</dbReference>
<dbReference type="Pfam" id="PF25101">
    <property type="entry name" value="Spectrin_7"/>
    <property type="match status" value="1"/>
</dbReference>
<feature type="domain" description="Ig-like" evidence="9">
    <location>
        <begin position="1983"/>
        <end position="2070"/>
    </location>
</feature>
<dbReference type="SMART" id="SM00150">
    <property type="entry name" value="SPEC"/>
    <property type="match status" value="6"/>
</dbReference>
<keyword evidence="4" id="KW-0677">Repeat</keyword>
<dbReference type="CDD" id="cd00176">
    <property type="entry name" value="SPEC"/>
    <property type="match status" value="3"/>
</dbReference>
<feature type="domain" description="Ig-like" evidence="9">
    <location>
        <begin position="1875"/>
        <end position="1961"/>
    </location>
</feature>
<feature type="region of interest" description="Disordered" evidence="8">
    <location>
        <begin position="3409"/>
        <end position="3569"/>
    </location>
</feature>
<dbReference type="SMART" id="SM00408">
    <property type="entry name" value="IGc2"/>
    <property type="match status" value="9"/>
</dbReference>
<dbReference type="InterPro" id="IPR003598">
    <property type="entry name" value="Ig_sub2"/>
</dbReference>
<dbReference type="InterPro" id="IPR018159">
    <property type="entry name" value="Spectrin/alpha-actinin"/>
</dbReference>
<dbReference type="InterPro" id="IPR013098">
    <property type="entry name" value="Ig_I-set"/>
</dbReference>
<protein>
    <recommendedName>
        <fullName evidence="9">Ig-like domain-containing protein</fullName>
    </recommendedName>
</protein>
<sequence length="3910" mass="440990">MVLLKDKSVTPKIPAEIGAIDQAKVEEIKLKEKLAKCGDWINLKILEITPELTTLGDTLAEAQELQRAHDEVLRQLKNKQSPVEELLRQADQLIATQRPRAEVYAAMAESLGRAWKDINGLLEMRKDILDLNVLYHTKAQEFFQRSDELEASCTDKVVPIEIDAVKEFLNMIHDLRRALLESLMGALQAGNTLLGKLKELGAEGTLDSRPDRIRSSVNRAISQVQGWMDQLHLKRQVLEATFNRRKTQLEQCLALAILAADLHELDDIVHERSQLLSSTDQLGDSTSSAELLLNEHKKLLPEAKQLQERALKITKATEQLVASGCFAGEQAAGQAYEILSATSDYYTELQNREGLLERVLAFFKSAQSALNQLDQLENQLKTSKLPSTSQQLIQLHAQTSKAIEDITGAPIAEGHAILDLVGRGRAGTDGVKQKVEELENRKIALDRLCVAHREENIRINKALNNFLEKHHEICGWLVSVAEAFLQEHRNMGDNLPLAKDFLDLHNQLLNDLQTKGNEINALILTLPPILEFLEDNQRKEVDSKVEEMHERWIQLKNILENRLDLARIYVKFHMEADIVNKEMDHLESDLLQNRDRVTDELLRNLEEKWESLVPLYQSAKNTGLTFMDQANKVSEPYLDTKRACLCVESVLERLSGRQLLVTRNWQTFHAEVVEKREVLVRLEQTMAESTKTINWVTKLDEQLYPVITTNSTNPKEIVTHLCAKLEKVLPDIRRAQNEVEQRLKTAEGLIARAQSGDEKTISVKNKLSELHRRLSDIGNEYQILLEMLISYFKNLVDLDRKVEDFNNQTTRVVNDLSGVESLIRDHEASKQTVLQIFNRARNECENLVHRITKQEPPQPADSDIQKLQHILELKRDNWENQWRQRRDSLEAQRQLCQFDTDLHQINDTLDDLSNQLDDMKGKYGESLAAAKATSQAFVYFEKTVDMLQQRIQTFLNTGEKLLAERHAQSPHIQKQISQLQDRWNTFKKQVQETRNLIDLSIQFFELVEEANEWFREGSRLLITIARKSNLVKKPQEAQELLNEIEVFLKPGEQKQNERIRKITELATRIFGPQQTSQIDQVLQENRGMLESFTSISNEINQLAENLRLAEEQRLREIEEARLRAEEEARRRAEEEARRKAEEEARRKAEEEARRRAEEEARRKAAEEEARRKAEEEARRIAEAEAKRKAEEEARRRAEEEARRKAEEEARRIAEEEARRKAEEEARARAAEEARRKAEEEARARAAEEARRKAEEEARLRAAEEARRKAEEEARLRAEEEARRRAEEARRKAEEEARLRAEAEARRLAELEARRKAEEEARLRAEEEARRRAEEARLKAEEEARLRAVEEARRKAELEARLKAEEEARLRAEEEARRKAEEEARRRAEEEARATAAEEARRKAEEEARARAAEEARLRAEEEARIRALEAQRIQTSEVTRVHQILVQQKPPEKLEAPVFTSPLSDAIIQEGSRFTFICQVTGSPVPVVTWFKDGISIQNNPDYQTTFDQGLCTLTIEETFAEDSAMYTCKAINAAGAAETNACLSVKETEPEEQLSPPSFVKLLEPGNAREGASFQFHCKVEGNPLPTVQWFKNYDCIDNSPDYVITYNNGEAILKFEKVYLEDKAEYTCKASNQLGIAQSTASLSVTPLEPIEAPKFILPLSNVMARAGQKIKLECEVSGLPPPILTWSHNGKAVKETRELKLQFEGNKATLLVFEAFPKDAGTYIVNAKNIAGEASSACSVSVKGRLPTETSDSELASDMEPVKPSIQLPLTNVTVTEGNRVRLDCVIVGQPEPEVIWYHDDRPVKESPDFQLLFQGDRCSLVIQEALSEDAGVYKVVALNSAGEASSKCSLMVTPEAVTKPPEPEEPPGTPPKFTKLLSDVLVSEGEKVTFEGIVTGEPRPEVKWLLNNQPITASDHIKIVHDTDGTIRLEIDAVRPEDKGVYTVKATNSSGDAKCFSQLIVKSMKPPEIIKHEEVKSAPVFKEMFNDRVAFDGTSTKFECIVVGKPTPKVKWLFNGEPISGKKILISTSGDRQVLTIPEVSKDLEGTITCVAENEAGKASCASTLSVQSVSAITLPEFGRDITQHVESSYMVNREVHTQSSTSTARKITTSTGIQEPQVQVHSFSSQDQQTFKQINQQAPQISESHKIEEFHQVGKQAPTIIEKSSSLFTSGSLEETKQKTIEHVIQKPVIRARPPKFVTPVMGKIVDQNVDVVLEGIIDGQPTPEVTWTKNGEELRQGPGLTIILDRNKATIIIKSASIDDAGRYTCTAVNEAGKAISTADLVVRKTIFPPVFGRRLQAQVIKKGDRVIMEVEVTGTPDPTVTWYKDGIPIGEALGDKGRVRSLGNSHTLVIEKAEMNMTGRYMVRAVNSGGEAQSIADIAVFEPTPDTMVEVVKTVVFEDVRKHETLTSAADKVTSTVSTSPKPIEVPKIITEPPQVSSKSEFTSMTKQEISKESKTIKLEHTVPEIPMPQPIIRTPSPQFRRETEFEICQPSSQIFEEKKVETQETGIETSSISKQSSLQYFVKKIKEGEEPAPVPPKEISVPTPIKSEVYKKFEEVSKTETPIPIKIETKPEPLVQEFKSFTHEIKAPEPIVQQYKSFTREEISLTPEPPAEIIYPSHPPISKVQERVKVIEEKPQQSFSEKIEKSYQSSTSSSFSRHVETEVKGVEPSPHALQMEKAWAHKFSETQVEKAWPPPQPEEPKVQPSWSVQSTLEKKWTPEVKKTEHVTKETKTVIEKTPFQQIIKKTEIVTEAPPPVVTHYIGKVTDVQHSSFVQSQYQTTTEKREVTEERNVRPSEVIKTWVPPPPIQPVPSIETLIPIRPVSVQDITDEVYLEPGPPPEIAFAQPPPRERSQSYVEMMEQDLEKNLERIPAKVPPGAVRTIPPPLPPKKEQPKAPPIPAKPVKAVTPVIPSKPFERFPDLEPFPFVAEPAKPKPPKVGPPPTPSKFIKGKFTDSDYESDFEAVRIHPKWKPSASDTEEPSYRKVRAPKFVASSRSRSAEPEPLPPSKFDHPPQFQGPPRPDINLEAARRKKETVQQVKKTTKHYTRSHEVKKEVPPPLEIKPGSPPVFAEAPAPEKKTKPESPKIKHKLSVDGYMADTDEPFFQQKKSVKTEYKHEERSEYKHTSQSSERILESSQQKVIVPKTHTPRISQHKKHVTSSVSSAKKELVATPIITSVSSEQHIEQQEKHTKLEPFPYKPEPPRSKKPHGPPPPSPSKFVKGEFRESDYESDYEGRIPPVWRPTDQDGAPAYRPVRPLLTPSGRHSQQSGRTPTPPTEFDKPPHIEGPPRPKFEPIDKVKPSVKLEEIIKPAPQPVKPRPLPAETIVATPAVRKEVVLIQPGTPPEMGYVPPQKTQYYRSITSAPYHNAIQTETSNVVHFNEASENCRRTVSLQQTTKVIKFGDQRREESKLEPFPFKAEPERQRRSRGPPPPKPTKFVPGEFRESDYESEVESARIKPKWAPSGSDSEGYHYRPVKAPPASHRSLSLPSRQERVLSPLEFDQPPLMPSTVTTTDVTDGEVHKRHESSYKRFTESKSGKVVTRSRSFEPPVRHDLHPGSPPEYGFIADNKITKAQATKMASHHMDSMTHAFKSTTQKFARDIMGDVNKQPQPKPVVKVEDGDAQVYREETRAAQYGTKHVDPDTGLIYFKYDFGYEFGIILPGESKQGEIPVPKKTIIEPPKRTGDIEMPVYHESSKKDSTPQFRPKKFTPSSKNVKWEPTSESEMSEYEGENRKRGATLQGSRWDQSSCSPVSLSPSLPSTSPAFNSALAASGRKGAETPPSCPSTPGSTHGKVSQNAAQARAPMFITPLRNIAVVSGQPAKFECIVQSEPPPHILWSKNGRIIENSNDYQLHYRNGVCRLTISQAYPEDAGTYSCTATNSVGSTNTTATLQVPGERRSAYI</sequence>
<dbReference type="InterPro" id="IPR036179">
    <property type="entry name" value="Ig-like_dom_sf"/>
</dbReference>
<comment type="caution">
    <text evidence="10">The sequence shown here is derived from an EMBL/GenBank/DDBJ whole genome shotgun (WGS) entry which is preliminary data.</text>
</comment>
<comment type="similarity">
    <text evidence="2">Belongs to the protein kinase superfamily. CAMK Ser/Thr protein kinase family.</text>
</comment>
<feature type="region of interest" description="Disordered" evidence="8">
    <location>
        <begin position="1316"/>
        <end position="1344"/>
    </location>
</feature>
<comment type="subcellular location">
    <subcellularLocation>
        <location evidence="1">Cytoplasm</location>
        <location evidence="1">Myofibril</location>
    </subcellularLocation>
</comment>
<feature type="domain" description="Ig-like" evidence="9">
    <location>
        <begin position="1656"/>
        <end position="1744"/>
    </location>
</feature>
<feature type="compositionally biased region" description="Pro residues" evidence="8">
    <location>
        <begin position="3064"/>
        <end position="3074"/>
    </location>
</feature>
<feature type="compositionally biased region" description="Basic and acidic residues" evidence="8">
    <location>
        <begin position="3526"/>
        <end position="3544"/>
    </location>
</feature>
<dbReference type="PANTHER" id="PTHR47633">
    <property type="entry name" value="IMMUNOGLOBULIN"/>
    <property type="match status" value="1"/>
</dbReference>
<feature type="domain" description="Ig-like" evidence="9">
    <location>
        <begin position="2193"/>
        <end position="2283"/>
    </location>
</feature>
<proteinExistence type="inferred from homology"/>
<feature type="region of interest" description="Disordered" evidence="8">
    <location>
        <begin position="3700"/>
        <end position="3806"/>
    </location>
</feature>
<dbReference type="GO" id="GO:0040017">
    <property type="term" value="P:positive regulation of locomotion"/>
    <property type="evidence" value="ECO:0007669"/>
    <property type="project" value="UniProtKB-ARBA"/>
</dbReference>
<dbReference type="Proteomes" id="UP001168821">
    <property type="component" value="Unassembled WGS sequence"/>
</dbReference>
<dbReference type="GO" id="GO:0031430">
    <property type="term" value="C:M band"/>
    <property type="evidence" value="ECO:0007669"/>
    <property type="project" value="UniProtKB-ARBA"/>
</dbReference>
<feature type="region of interest" description="Disordered" evidence="8">
    <location>
        <begin position="2974"/>
        <end position="3303"/>
    </location>
</feature>